<evidence type="ECO:0000313" key="1">
    <source>
        <dbReference type="EMBL" id="SHF22681.1"/>
    </source>
</evidence>
<reference evidence="1 2" key="1">
    <citation type="submission" date="2016-11" db="EMBL/GenBank/DDBJ databases">
        <authorList>
            <person name="Jaros S."/>
            <person name="Januszkiewicz K."/>
            <person name="Wedrychowicz H."/>
        </authorList>
    </citation>
    <scope>NUCLEOTIDE SEQUENCE [LARGE SCALE GENOMIC DNA]</scope>
    <source>
        <strain evidence="1 2">DSM 44666</strain>
    </source>
</reference>
<dbReference type="EMBL" id="FQVL01000011">
    <property type="protein sequence ID" value="SHF22681.1"/>
    <property type="molecule type" value="Genomic_DNA"/>
</dbReference>
<organism evidence="1 2">
    <name type="scientific">Seinonella peptonophila</name>
    <dbReference type="NCBI Taxonomy" id="112248"/>
    <lineage>
        <taxon>Bacteria</taxon>
        <taxon>Bacillati</taxon>
        <taxon>Bacillota</taxon>
        <taxon>Bacilli</taxon>
        <taxon>Bacillales</taxon>
        <taxon>Thermoactinomycetaceae</taxon>
        <taxon>Seinonella</taxon>
    </lineage>
</organism>
<keyword evidence="2" id="KW-1185">Reference proteome</keyword>
<sequence length="106" mass="12192">MKRKLTIWVTEDEQRILEQALKEHQQRLASSITSSDFQRKVISEELGMTAELLEQVEKRQHLIALPTITRLQELWGRDDCKKSFCELKKGDIAAIVAYSPSGEHPS</sequence>
<gene>
    <name evidence="1" type="ORF">SAMN05444392_11131</name>
</gene>
<evidence type="ECO:0000313" key="2">
    <source>
        <dbReference type="Proteomes" id="UP000184476"/>
    </source>
</evidence>
<dbReference type="AlphaFoldDB" id="A0A1M4ZXD6"/>
<dbReference type="Proteomes" id="UP000184476">
    <property type="component" value="Unassembled WGS sequence"/>
</dbReference>
<name>A0A1M4ZXD6_9BACL</name>
<proteinExistence type="predicted"/>
<dbReference type="RefSeq" id="WP_073156256.1">
    <property type="nucleotide sequence ID" value="NZ_FQVL01000011.1"/>
</dbReference>
<accession>A0A1M4ZXD6</accession>
<protein>
    <submittedName>
        <fullName evidence="1">Uncharacterized protein</fullName>
    </submittedName>
</protein>